<dbReference type="InterPro" id="IPR006531">
    <property type="entry name" value="Gp5/Vgr_OB"/>
</dbReference>
<dbReference type="InterPro" id="IPR037026">
    <property type="entry name" value="Vgr_OB-fold_dom_sf"/>
</dbReference>
<dbReference type="EMBL" id="UAVR01000019">
    <property type="protein sequence ID" value="SQA92112.1"/>
    <property type="molecule type" value="Genomic_DNA"/>
</dbReference>
<reference evidence="3 5" key="2">
    <citation type="submission" date="2018-06" db="EMBL/GenBank/DDBJ databases">
        <authorList>
            <consortium name="Pathogen Informatics"/>
            <person name="Doyle S."/>
        </authorList>
    </citation>
    <scope>NUCLEOTIDE SEQUENCE [LARGE SCALE GENOMIC DNA]</scope>
    <source>
        <strain evidence="3 5">NCTC11212</strain>
    </source>
</reference>
<keyword evidence="4" id="KW-1185">Reference proteome</keyword>
<evidence type="ECO:0000313" key="2">
    <source>
        <dbReference type="EMBL" id="SKB74749.1"/>
    </source>
</evidence>
<dbReference type="SUPFAM" id="SSF69279">
    <property type="entry name" value="Phage tail proteins"/>
    <property type="match status" value="1"/>
</dbReference>
<proteinExistence type="predicted"/>
<gene>
    <name evidence="3" type="ORF">NCTC11212_03754</name>
    <name evidence="2" type="ORF">SAMN05421800_107120</name>
</gene>
<sequence>MAQSPENNSDGLIICNISSNGSKISDSFGIISVWVRREVNKIGFAKIVLEAGNTPKQETTESDDETFALGRTITIEAGYKRGGKKIFEGVISSHSLEIEENENKLIIECREFAYPMMLSKTNKVFENKKDSEVIRELIGGYNLEANVKSTPLKYNDLVQYYCSDWDFMLSRSILNGMIVITDGKNVNVAPPILFSSPLLVVTYGKDMITFKGNLQTDRQASDVEAYTVDSAKQKLVNERGSNPTLNEQGTLSSAQLTEDLEINQSILQTNMVTDESILKSWADSQLLKAGLSRIIGEVKFQGNADAKLGGTITLAGLSKHFNGDAFINMVEHEIKKGMWTTTAGIGLSPNIMDNNSNVMASSTSALLPGIQGMHIGKIIKIDEDPDNENKLQVEISSLTGENNKIWARLATFWASNQYGAFFIPDIGDEVVLGFFNNNPCSPVILGSLYSSKQSPASGIQKENNIRSIVTKSKLKIEFEEEKKNITITTPGNNIIEISDEGKSIKITDLNKNKIEMTNSGIAIESSQSLSLKAKTNIKIEAGTNIDIRGKEALNLKATTIEASADTTFTAKGSAKAELSAAGQTVVKGAMVMIN</sequence>
<dbReference type="Proteomes" id="UP000251937">
    <property type="component" value="Unassembled WGS sequence"/>
</dbReference>
<dbReference type="NCBIfam" id="TIGR01646">
    <property type="entry name" value="vgr_GE"/>
    <property type="match status" value="1"/>
</dbReference>
<evidence type="ECO:0000313" key="3">
    <source>
        <dbReference type="EMBL" id="SQA92112.1"/>
    </source>
</evidence>
<dbReference type="InterPro" id="IPR006533">
    <property type="entry name" value="T6SS_Vgr_RhsGE"/>
</dbReference>
<dbReference type="KEGG" id="cbp:EB354_09500"/>
<dbReference type="RefSeq" id="WP_079465240.1">
    <property type="nucleotide sequence ID" value="NZ_CP033934.1"/>
</dbReference>
<accession>A0AAX2IRT8</accession>
<dbReference type="Gene3D" id="2.40.50.230">
    <property type="entry name" value="Gp5 N-terminal domain"/>
    <property type="match status" value="1"/>
</dbReference>
<dbReference type="SUPFAM" id="SSF69255">
    <property type="entry name" value="gp5 N-terminal domain-like"/>
    <property type="match status" value="1"/>
</dbReference>
<name>A0AAX2IRT8_9FLAO</name>
<organism evidence="3 5">
    <name type="scientific">Chryseobacterium balustinum</name>
    <dbReference type="NCBI Taxonomy" id="246"/>
    <lineage>
        <taxon>Bacteria</taxon>
        <taxon>Pseudomonadati</taxon>
        <taxon>Bacteroidota</taxon>
        <taxon>Flavobacteriia</taxon>
        <taxon>Flavobacteriales</taxon>
        <taxon>Weeksellaceae</taxon>
        <taxon>Chryseobacterium group</taxon>
        <taxon>Chryseobacterium</taxon>
    </lineage>
</organism>
<protein>
    <submittedName>
        <fullName evidence="3">Phage protein D</fullName>
    </submittedName>
    <submittedName>
        <fullName evidence="2">Rhs element Vgr protein</fullName>
    </submittedName>
</protein>
<evidence type="ECO:0000313" key="5">
    <source>
        <dbReference type="Proteomes" id="UP000251937"/>
    </source>
</evidence>
<dbReference type="Proteomes" id="UP000190669">
    <property type="component" value="Unassembled WGS sequence"/>
</dbReference>
<evidence type="ECO:0000259" key="1">
    <source>
        <dbReference type="Pfam" id="PF04717"/>
    </source>
</evidence>
<dbReference type="EMBL" id="FUZE01000007">
    <property type="protein sequence ID" value="SKB74749.1"/>
    <property type="molecule type" value="Genomic_DNA"/>
</dbReference>
<dbReference type="AlphaFoldDB" id="A0AAX2IRT8"/>
<reference evidence="2 4" key="1">
    <citation type="submission" date="2017-02" db="EMBL/GenBank/DDBJ databases">
        <authorList>
            <person name="Varghese N."/>
            <person name="Submissions S."/>
        </authorList>
    </citation>
    <scope>NUCLEOTIDE SEQUENCE [LARGE SCALE GENOMIC DNA]</scope>
    <source>
        <strain evidence="2 4">DSM 16775</strain>
    </source>
</reference>
<dbReference type="Pfam" id="PF04717">
    <property type="entry name" value="Phage_base_V"/>
    <property type="match status" value="1"/>
</dbReference>
<feature type="domain" description="Gp5/Type VI secretion system Vgr protein OB-fold" evidence="1">
    <location>
        <begin position="376"/>
        <end position="449"/>
    </location>
</feature>
<evidence type="ECO:0000313" key="4">
    <source>
        <dbReference type="Proteomes" id="UP000190669"/>
    </source>
</evidence>
<comment type="caution">
    <text evidence="3">The sequence shown here is derived from an EMBL/GenBank/DDBJ whole genome shotgun (WGS) entry which is preliminary data.</text>
</comment>